<proteinExistence type="predicted"/>
<dbReference type="EMBL" id="CYKH01001215">
    <property type="protein sequence ID" value="CUG85960.1"/>
    <property type="molecule type" value="Genomic_DNA"/>
</dbReference>
<name>A0A0S4J695_BODSA</name>
<keyword evidence="2" id="KW-1185">Reference proteome</keyword>
<evidence type="ECO:0000313" key="1">
    <source>
        <dbReference type="EMBL" id="CUG85960.1"/>
    </source>
</evidence>
<dbReference type="Proteomes" id="UP000051952">
    <property type="component" value="Unassembled WGS sequence"/>
</dbReference>
<protein>
    <submittedName>
        <fullName evidence="1">Uncharacterized protein</fullName>
    </submittedName>
</protein>
<dbReference type="AlphaFoldDB" id="A0A0S4J695"/>
<reference evidence="2" key="1">
    <citation type="submission" date="2015-09" db="EMBL/GenBank/DDBJ databases">
        <authorList>
            <consortium name="Pathogen Informatics"/>
        </authorList>
    </citation>
    <scope>NUCLEOTIDE SEQUENCE [LARGE SCALE GENOMIC DNA]</scope>
    <source>
        <strain evidence="2">Lake Konstanz</strain>
    </source>
</reference>
<sequence length="358" mass="37792">GKVSIVRADRSTSTTTSIQYAGAFNVTIDNSILTGISAIRVNVIDFEFGTGPTLHVNLRVASTRTFLVVRGATPPITLQNVNAYVAGLLTSSSDIHRESTLMSLAGLSICASAVIVVQNVTHEAVVFFEANTNAALLEINPWMFTVVNLLSLANTTSLDLTITDSTLRLSAASTQWTLLELCLVHGVIASVFQFTSTNAMTNCSMTLANVTVEFNANVTVAAWIPDMQYNVARFLGTDVMPSSVGVLAVTFATLLLDILCCQAGGDQSNGLYVMVSNVTTLLSLSETTTSASKASGGGVWASFIASGPVGKRAVLSGITIPLVANLLQEKFGTAQNRVNVLQNALLVMLNCSMLLDAR</sequence>
<evidence type="ECO:0000313" key="2">
    <source>
        <dbReference type="Proteomes" id="UP000051952"/>
    </source>
</evidence>
<feature type="non-terminal residue" evidence="1">
    <location>
        <position position="1"/>
    </location>
</feature>
<accession>A0A0S4J695</accession>
<dbReference type="VEuPathDB" id="TriTrypDB:BSAL_06325"/>
<feature type="non-terminal residue" evidence="1">
    <location>
        <position position="358"/>
    </location>
</feature>
<organism evidence="1 2">
    <name type="scientific">Bodo saltans</name>
    <name type="common">Flagellated protozoan</name>
    <dbReference type="NCBI Taxonomy" id="75058"/>
    <lineage>
        <taxon>Eukaryota</taxon>
        <taxon>Discoba</taxon>
        <taxon>Euglenozoa</taxon>
        <taxon>Kinetoplastea</taxon>
        <taxon>Metakinetoplastina</taxon>
        <taxon>Eubodonida</taxon>
        <taxon>Bodonidae</taxon>
        <taxon>Bodo</taxon>
    </lineage>
</organism>
<gene>
    <name evidence="1" type="ORF">BSAL_06325</name>
</gene>